<dbReference type="Proteomes" id="UP000435802">
    <property type="component" value="Unassembled WGS sequence"/>
</dbReference>
<dbReference type="AlphaFoldDB" id="A0A6N8SJ73"/>
<comment type="caution">
    <text evidence="2">The sequence shown here is derived from an EMBL/GenBank/DDBJ whole genome shotgun (WGS) entry which is preliminary data.</text>
</comment>
<dbReference type="OrthoDB" id="8063471at2"/>
<protein>
    <submittedName>
        <fullName evidence="2">Uncharacterized protein</fullName>
    </submittedName>
</protein>
<feature type="signal peptide" evidence="1">
    <location>
        <begin position="1"/>
        <end position="20"/>
    </location>
</feature>
<organism evidence="2 3">
    <name type="scientific">Shinella kummerowiae</name>
    <dbReference type="NCBI Taxonomy" id="417745"/>
    <lineage>
        <taxon>Bacteria</taxon>
        <taxon>Pseudomonadati</taxon>
        <taxon>Pseudomonadota</taxon>
        <taxon>Alphaproteobacteria</taxon>
        <taxon>Hyphomicrobiales</taxon>
        <taxon>Rhizobiaceae</taxon>
        <taxon>Shinella</taxon>
    </lineage>
</organism>
<reference evidence="2 3" key="1">
    <citation type="submission" date="2019-12" db="EMBL/GenBank/DDBJ databases">
        <title>Shinella kummerowiae sp. nov., a symbiotic bacterium isolated from root nodules of the herbal legume Kummerowia stipulacea.</title>
        <authorList>
            <person name="Gao J."/>
        </authorList>
    </citation>
    <scope>NUCLEOTIDE SEQUENCE [LARGE SCALE GENOMIC DNA]</scope>
    <source>
        <strain evidence="2 3">CCBAU 25048</strain>
    </source>
</reference>
<keyword evidence="3" id="KW-1185">Reference proteome</keyword>
<keyword evidence="1" id="KW-0732">Signal</keyword>
<accession>A0A6N8SJ73</accession>
<evidence type="ECO:0000313" key="2">
    <source>
        <dbReference type="EMBL" id="MXN46932.1"/>
    </source>
</evidence>
<dbReference type="EMBL" id="WUMK01000006">
    <property type="protein sequence ID" value="MXN46932.1"/>
    <property type="molecule type" value="Genomic_DNA"/>
</dbReference>
<sequence>MRLLPALVIGLSLLTAGAQAEDLPACPAKAAILTLAETVLADRQKLPRLKARGVGAEAAYLKIRYGGLAMDEAAVLARGLSDAGVREAVDLAGAIDATRGGFDAVPKDAGDPAQLGAQISTLRAILQHGDGKKLLAMIAALPPERQARISQPIVPAILDWPDEQKAALAASAGRHGLFFLQAGLVAMQRDRNAWSTFVAGFAQPEKLRDMTQVWSWAPALVGNPALPRVPVLNAASEAMRRDIHIVSIVAAREPERDFLMTYLNQSGDIAATVKASQALLAKIDTGRIKPEGTLDAAWLVAYRALRATSENADAVDQQLASIPFYGVRAQRPAGDVSVRDMIDRLIAIEALTPFVKGDAAAVPDMPSDLSAKFQAEWPLWLELAGALKTAPPATFGKDASKAPVIAELLLAAGEPARLADFVLATEPVEIRLALATDLAMRLDRTCASVLHHPAEAMLLAGQPIFKFDPAQ</sequence>
<feature type="chain" id="PRO_5026820508" evidence="1">
    <location>
        <begin position="21"/>
        <end position="471"/>
    </location>
</feature>
<gene>
    <name evidence="2" type="ORF">GR138_17195</name>
</gene>
<evidence type="ECO:0000313" key="3">
    <source>
        <dbReference type="Proteomes" id="UP000435802"/>
    </source>
</evidence>
<name>A0A6N8SJ73_9HYPH</name>
<dbReference type="RefSeq" id="WP_160860464.1">
    <property type="nucleotide sequence ID" value="NZ_WUMK01000006.1"/>
</dbReference>
<evidence type="ECO:0000256" key="1">
    <source>
        <dbReference type="SAM" id="SignalP"/>
    </source>
</evidence>
<proteinExistence type="predicted"/>